<evidence type="ECO:0000313" key="2">
    <source>
        <dbReference type="EMBL" id="KAI9632739.1"/>
    </source>
</evidence>
<dbReference type="GeneID" id="77727265"/>
<sequence length="1206" mass="128156">MPDGTDDWAADWDASDSGGSDTDLPPPPPYLNPDAELAKSLDLTRVWEPAALKFTETPFTIAQRQKQNAAANARMRPGVGGGAGAGKGTEFGKEVTFRAGDTPLLLGPSRTTASNSAAAKKKNAASTATQANGLGDTDEQPPRRRGPRPARSSNLFGDDPPAEKAAAKKKADRKWTKAEVYGWKDANGNPIPSSKPAKKGKQQPSILDMLDQPAPKGKAAKGGKGKGKKAAAIGAEVTVKAVGAGMELPEVEEVVGKGKKKAPARKKKVTIAEEENEEIVQGKGKGKAKAAPKKQEDDSGIPGIEDIDPAEFDISPPDSLVQAGPSKKKFKSKAIVVDSEDEGDLDVEEAVEPKGKKGKTAVKPKKAAVVSKPKAKGKGKAKDEDAIKFSCLPVGAEASDDYPILRLLEHQKSLPVKPKPKPKTKAAPKVQAGTKSKKSTTSALDDQAEEFLRTLQADRANNRASTGMNIDEILPQMVTSHLAKRKHTGSEGGGSSIDPEDTDDERSGRGGDDGEEEEGKKGLLSRYFSGTGTGSMADHAHQHGDPEDPPTITKLTRSGSGAGSGSVEPVEVADSSSALPHSSPLESRALRRQDSSLVHPQPIRKIPIPALPNADKFDRLARLAEKTKRDEEDGGAGGRGKKGRDVPDMTSFMRMGYTKVAPPMSTSRVRGRSPQPQIESRFRPPPNVHPLKPSLDEESTEMFRSPAYRKRLASQAKAKADADAAAGAKPDLRAEQRPQLEWSTSSIGLLGQRGKKRAVPDYGHSANGDGYDDSPGYGSTSISARGGTSNSVEIGTARTISQLPKKGNLFTPQPPKITVPIPKFRTLASAEKSAAMTGQYGAAMSTTKGEAVLDPYERAKREEMAQRGVLGGMGNGRSNGNGFGFGIGYGNGNGNGHRGGTVRWADTDPSSETIPLPGRYDSYQTLRPALQKGKEQGKGDVRPRYMPSLAVPYGRGGNGEGVSAEERGKRWQDEWKLPSKKRGRVDEDRPVSSFGQRAEVDLERDGEWMGNGNGNGTSADYPATSSSGTRYPSSGDYPTQRWKGDIDEADLYDTSYTAPAVQSASFMPASTYLDQPESIVESEPTRRSAPTFPRANKAPIASFSASARRAPASFSSSNGIAGHSDPHGQSKAEWRDDTVDSYLRGGQGWRDVHQQGEAGPSRLGGYNGAYGGGDDEGWEYGGYGEQGYGQMGYGGAREMDWEGARA</sequence>
<feature type="compositionally biased region" description="Low complexity" evidence="1">
    <location>
        <begin position="112"/>
        <end position="132"/>
    </location>
</feature>
<comment type="caution">
    <text evidence="2">The sequence shown here is derived from an EMBL/GenBank/DDBJ whole genome shotgun (WGS) entry which is preliminary data.</text>
</comment>
<feature type="compositionally biased region" description="Polar residues" evidence="1">
    <location>
        <begin position="780"/>
        <end position="790"/>
    </location>
</feature>
<keyword evidence="3" id="KW-1185">Reference proteome</keyword>
<feature type="compositionally biased region" description="Low complexity" evidence="1">
    <location>
        <begin position="1098"/>
        <end position="1117"/>
    </location>
</feature>
<feature type="region of interest" description="Disordered" evidence="1">
    <location>
        <begin position="1"/>
        <end position="35"/>
    </location>
</feature>
<feature type="region of interest" description="Disordered" evidence="1">
    <location>
        <begin position="752"/>
        <end position="790"/>
    </location>
</feature>
<feature type="compositionally biased region" description="Basic residues" evidence="1">
    <location>
        <begin position="218"/>
        <end position="229"/>
    </location>
</feature>
<feature type="region of interest" description="Disordered" evidence="1">
    <location>
        <begin position="411"/>
        <end position="740"/>
    </location>
</feature>
<feature type="compositionally biased region" description="Basic and acidic residues" evidence="1">
    <location>
        <begin position="964"/>
        <end position="977"/>
    </location>
</feature>
<organism evidence="2 3">
    <name type="scientific">Dioszegia hungarica</name>
    <dbReference type="NCBI Taxonomy" id="4972"/>
    <lineage>
        <taxon>Eukaryota</taxon>
        <taxon>Fungi</taxon>
        <taxon>Dikarya</taxon>
        <taxon>Basidiomycota</taxon>
        <taxon>Agaricomycotina</taxon>
        <taxon>Tremellomycetes</taxon>
        <taxon>Tremellales</taxon>
        <taxon>Bulleribasidiaceae</taxon>
        <taxon>Dioszegia</taxon>
    </lineage>
</organism>
<feature type="compositionally biased region" description="Acidic residues" evidence="1">
    <location>
        <begin position="338"/>
        <end position="350"/>
    </location>
</feature>
<feature type="compositionally biased region" description="Polar residues" evidence="1">
    <location>
        <begin position="664"/>
        <end position="678"/>
    </location>
</feature>
<feature type="compositionally biased region" description="Basic residues" evidence="1">
    <location>
        <begin position="356"/>
        <end position="366"/>
    </location>
</feature>
<protein>
    <submittedName>
        <fullName evidence="2">Uncharacterized protein</fullName>
    </submittedName>
</protein>
<evidence type="ECO:0000313" key="3">
    <source>
        <dbReference type="Proteomes" id="UP001164286"/>
    </source>
</evidence>
<feature type="compositionally biased region" description="Acidic residues" evidence="1">
    <location>
        <begin position="1"/>
        <end position="14"/>
    </location>
</feature>
<reference evidence="2" key="1">
    <citation type="journal article" date="2022" name="G3 (Bethesda)">
        <title>High quality genome of the basidiomycete yeast Dioszegia hungarica PDD-24b-2 isolated from cloud water.</title>
        <authorList>
            <person name="Jarrige D."/>
            <person name="Haridas S."/>
            <person name="Bleykasten-Grosshans C."/>
            <person name="Joly M."/>
            <person name="Nadalig T."/>
            <person name="Sancelme M."/>
            <person name="Vuilleumier S."/>
            <person name="Grigoriev I.V."/>
            <person name="Amato P."/>
            <person name="Bringel F."/>
        </authorList>
    </citation>
    <scope>NUCLEOTIDE SEQUENCE</scope>
    <source>
        <strain evidence="2">PDD-24b-2</strain>
    </source>
</reference>
<evidence type="ECO:0000256" key="1">
    <source>
        <dbReference type="SAM" id="MobiDB-lite"/>
    </source>
</evidence>
<feature type="region of interest" description="Disordered" evidence="1">
    <location>
        <begin position="63"/>
        <end position="229"/>
    </location>
</feature>
<gene>
    <name evidence="2" type="ORF">MKK02DRAFT_30482</name>
</gene>
<feature type="compositionally biased region" description="Basic and acidic residues" evidence="1">
    <location>
        <begin position="615"/>
        <end position="631"/>
    </location>
</feature>
<dbReference type="EMBL" id="JAKWFO010000014">
    <property type="protein sequence ID" value="KAI9632739.1"/>
    <property type="molecule type" value="Genomic_DNA"/>
</dbReference>
<feature type="compositionally biased region" description="Gly residues" evidence="1">
    <location>
        <begin position="78"/>
        <end position="89"/>
    </location>
</feature>
<feature type="region of interest" description="Disordered" evidence="1">
    <location>
        <begin position="276"/>
        <end position="383"/>
    </location>
</feature>
<name>A0AA38H540_9TREE</name>
<feature type="compositionally biased region" description="Low complexity" evidence="1">
    <location>
        <begin position="713"/>
        <end position="729"/>
    </location>
</feature>
<feature type="region of interest" description="Disordered" evidence="1">
    <location>
        <begin position="1077"/>
        <end position="1134"/>
    </location>
</feature>
<feature type="compositionally biased region" description="Low complexity" evidence="1">
    <location>
        <begin position="63"/>
        <end position="74"/>
    </location>
</feature>
<dbReference type="RefSeq" id="XP_052942516.1">
    <property type="nucleotide sequence ID" value="XM_053088060.1"/>
</dbReference>
<feature type="compositionally biased region" description="Basic and acidic residues" evidence="1">
    <location>
        <begin position="932"/>
        <end position="943"/>
    </location>
</feature>
<feature type="region of interest" description="Disordered" evidence="1">
    <location>
        <begin position="1150"/>
        <end position="1184"/>
    </location>
</feature>
<dbReference type="Proteomes" id="UP001164286">
    <property type="component" value="Unassembled WGS sequence"/>
</dbReference>
<feature type="compositionally biased region" description="Basic and acidic residues" evidence="1">
    <location>
        <begin position="1124"/>
        <end position="1134"/>
    </location>
</feature>
<feature type="compositionally biased region" description="Polar residues" evidence="1">
    <location>
        <begin position="1023"/>
        <end position="1032"/>
    </location>
</feature>
<proteinExistence type="predicted"/>
<feature type="region of interest" description="Disordered" evidence="1">
    <location>
        <begin position="931"/>
        <end position="1042"/>
    </location>
</feature>
<accession>A0AA38H540</accession>
<dbReference type="AlphaFoldDB" id="A0AA38H540"/>
<feature type="compositionally biased region" description="Basic and acidic residues" evidence="1">
    <location>
        <begin position="998"/>
        <end position="1007"/>
    </location>
</feature>